<protein>
    <submittedName>
        <fullName evidence="3">AMP-binding protein</fullName>
    </submittedName>
</protein>
<dbReference type="Gene3D" id="3.40.50.12780">
    <property type="entry name" value="N-terminal domain of ligase-like"/>
    <property type="match status" value="1"/>
</dbReference>
<reference evidence="3 4" key="1">
    <citation type="submission" date="2021-04" db="EMBL/GenBank/DDBJ databases">
        <title>Pseudomonas boanensis sp. nov., a bacterium isolated from river water used for household purposes in Boane District, Mozambique.</title>
        <authorList>
            <person name="Nicklasson M."/>
            <person name="Martin-Rodriguez A.J."/>
            <person name="Thorell K."/>
            <person name="Neves L."/>
            <person name="Mussagy A."/>
            <person name="Rydberg H.A."/>
            <person name="Hernroth B."/>
            <person name="Svensson-Stadler L."/>
            <person name="Sjoling A."/>
        </authorList>
    </citation>
    <scope>NUCLEOTIDE SEQUENCE [LARGE SCALE GENOMIC DNA]</scope>
    <source>
        <strain evidence="3 4">DB1</strain>
    </source>
</reference>
<sequence length="492" mass="53718">MRPELERFRETLHEHARMRPSSLALRGETERYDYAALLAEVERRERMLRQEPAGVFALGLENGPQAVLWDLAALLAERPCLILPPFFSPAQRAHCLEQSRANLLMAGPELADELKAAGYQPDGGFWRKPVELDDGLPSGTAKITYTSGTTGQPKGVCLSAEALLRVARELENVSRPAQPQQYLAVLPLAVLLENLGLYAALIAGATLTLLPQRQVGIQGASGVDWQRFLGTLVLSGAQSMILVPQLLLGLVTALERGLLRTDQFRFVAVGGARVSPALLARAAKLELPVFEGYGLSECASVVCLNRTTANRPGSVGQPLPHVRVKLANDGEVLVNGSHLLGYLGETPFTGEWWPTGDIGEFDADGYLYLKGRKKYQFITSYGRNVNPDWVEAELTQRGVIAQAFVHGEGLPGNLALLLPLDPTCDDDTLAQAVSRANAQLPDYARVHAWHRLSEPFTPANGLLTANGRPRREAILARYRDTLFELETSEVAP</sequence>
<comment type="caution">
    <text evidence="3">The sequence shown here is derived from an EMBL/GenBank/DDBJ whole genome shotgun (WGS) entry which is preliminary data.</text>
</comment>
<accession>A0ABS5XFR5</accession>
<gene>
    <name evidence="3" type="ORF">J7302_10355</name>
</gene>
<dbReference type="Proteomes" id="UP001519667">
    <property type="component" value="Unassembled WGS sequence"/>
</dbReference>
<feature type="domain" description="AMP-dependent synthetase/ligase" evidence="2">
    <location>
        <begin position="13"/>
        <end position="335"/>
    </location>
</feature>
<evidence type="ECO:0000259" key="2">
    <source>
        <dbReference type="Pfam" id="PF00501"/>
    </source>
</evidence>
<keyword evidence="1" id="KW-0436">Ligase</keyword>
<evidence type="ECO:0000256" key="1">
    <source>
        <dbReference type="ARBA" id="ARBA00022598"/>
    </source>
</evidence>
<organism evidence="3 4">
    <name type="scientific">Metapseudomonas boanensis</name>
    <dbReference type="NCBI Taxonomy" id="2822138"/>
    <lineage>
        <taxon>Bacteria</taxon>
        <taxon>Pseudomonadati</taxon>
        <taxon>Pseudomonadota</taxon>
        <taxon>Gammaproteobacteria</taxon>
        <taxon>Pseudomonadales</taxon>
        <taxon>Pseudomonadaceae</taxon>
        <taxon>Metapseudomonas</taxon>
    </lineage>
</organism>
<dbReference type="InterPro" id="IPR020845">
    <property type="entry name" value="AMP-binding_CS"/>
</dbReference>
<proteinExistence type="predicted"/>
<dbReference type="InterPro" id="IPR050237">
    <property type="entry name" value="ATP-dep_AMP-bd_enzyme"/>
</dbReference>
<dbReference type="EMBL" id="JAGTIS010000004">
    <property type="protein sequence ID" value="MBT8766529.1"/>
    <property type="molecule type" value="Genomic_DNA"/>
</dbReference>
<dbReference type="RefSeq" id="WP_215373549.1">
    <property type="nucleotide sequence ID" value="NZ_JAGTIS010000004.1"/>
</dbReference>
<keyword evidence="4" id="KW-1185">Reference proteome</keyword>
<dbReference type="PANTHER" id="PTHR43767">
    <property type="entry name" value="LONG-CHAIN-FATTY-ACID--COA LIGASE"/>
    <property type="match status" value="1"/>
</dbReference>
<dbReference type="Pfam" id="PF23562">
    <property type="entry name" value="AMP-binding_C_3"/>
    <property type="match status" value="1"/>
</dbReference>
<dbReference type="PANTHER" id="PTHR43767:SF8">
    <property type="entry name" value="LONG-CHAIN-FATTY-ACID--COA LIGASE"/>
    <property type="match status" value="1"/>
</dbReference>
<dbReference type="InterPro" id="IPR042099">
    <property type="entry name" value="ANL_N_sf"/>
</dbReference>
<dbReference type="InterPro" id="IPR000873">
    <property type="entry name" value="AMP-dep_synth/lig_dom"/>
</dbReference>
<dbReference type="SUPFAM" id="SSF56801">
    <property type="entry name" value="Acetyl-CoA synthetase-like"/>
    <property type="match status" value="1"/>
</dbReference>
<evidence type="ECO:0000313" key="3">
    <source>
        <dbReference type="EMBL" id="MBT8766529.1"/>
    </source>
</evidence>
<dbReference type="PROSITE" id="PS00455">
    <property type="entry name" value="AMP_BINDING"/>
    <property type="match status" value="1"/>
</dbReference>
<name>A0ABS5XFR5_9GAMM</name>
<evidence type="ECO:0000313" key="4">
    <source>
        <dbReference type="Proteomes" id="UP001519667"/>
    </source>
</evidence>
<dbReference type="Pfam" id="PF00501">
    <property type="entry name" value="AMP-binding"/>
    <property type="match status" value="1"/>
</dbReference>